<dbReference type="NCBIfam" id="NF033610">
    <property type="entry name" value="SLATT_3"/>
    <property type="match status" value="1"/>
</dbReference>
<feature type="domain" description="SMODS and SLOG-associating 2TM effector" evidence="3">
    <location>
        <begin position="162"/>
        <end position="288"/>
    </location>
</feature>
<dbReference type="NCBIfam" id="NF033634">
    <property type="entry name" value="SLATT_1"/>
    <property type="match status" value="1"/>
</dbReference>
<dbReference type="RefSeq" id="WP_254170058.1">
    <property type="nucleotide sequence ID" value="NZ_JAHESF010000068.1"/>
</dbReference>
<keyword evidence="2" id="KW-1133">Transmembrane helix</keyword>
<feature type="transmembrane region" description="Helical" evidence="2">
    <location>
        <begin position="64"/>
        <end position="83"/>
    </location>
</feature>
<evidence type="ECO:0000256" key="1">
    <source>
        <dbReference type="SAM" id="MobiDB-lite"/>
    </source>
</evidence>
<organism evidence="5 6">
    <name type="scientific">Chryseosolibacter histidini</name>
    <dbReference type="NCBI Taxonomy" id="2782349"/>
    <lineage>
        <taxon>Bacteria</taxon>
        <taxon>Pseudomonadati</taxon>
        <taxon>Bacteroidota</taxon>
        <taxon>Cytophagia</taxon>
        <taxon>Cytophagales</taxon>
        <taxon>Chryseotaleaceae</taxon>
        <taxon>Chryseosolibacter</taxon>
    </lineage>
</organism>
<feature type="transmembrane region" description="Helical" evidence="2">
    <location>
        <begin position="188"/>
        <end position="209"/>
    </location>
</feature>
<accession>A0AAP2DRY3</accession>
<feature type="transmembrane region" description="Helical" evidence="2">
    <location>
        <begin position="215"/>
        <end position="235"/>
    </location>
</feature>
<dbReference type="InterPro" id="IPR041116">
    <property type="entry name" value="SLATT_3"/>
</dbReference>
<dbReference type="AlphaFoldDB" id="A0AAP2DRY3"/>
<name>A0AAP2DRY3_9BACT</name>
<evidence type="ECO:0000259" key="3">
    <source>
        <dbReference type="Pfam" id="PF18181"/>
    </source>
</evidence>
<feature type="region of interest" description="Disordered" evidence="1">
    <location>
        <begin position="293"/>
        <end position="315"/>
    </location>
</feature>
<reference evidence="5 6" key="1">
    <citation type="submission" date="2021-05" db="EMBL/GenBank/DDBJ databases">
        <title>A Polyphasic approach of four new species of the genus Ohtaekwangia: Ohtaekwangia histidinii sp. nov., Ohtaekwangia cretensis sp. nov., Ohtaekwangia indiensis sp. nov., Ohtaekwangia reichenbachii sp. nov. from diverse environment.</title>
        <authorList>
            <person name="Octaviana S."/>
        </authorList>
    </citation>
    <scope>NUCLEOTIDE SEQUENCE [LARGE SCALE GENOMIC DNA]</scope>
    <source>
        <strain evidence="5 6">PWU4</strain>
    </source>
</reference>
<evidence type="ECO:0000256" key="2">
    <source>
        <dbReference type="SAM" id="Phobius"/>
    </source>
</evidence>
<feature type="domain" description="SMODS and SLOG-associating 2TM effector" evidence="4">
    <location>
        <begin position="21"/>
        <end position="119"/>
    </location>
</feature>
<comment type="caution">
    <text evidence="5">The sequence shown here is derived from an EMBL/GenBank/DDBJ whole genome shotgun (WGS) entry which is preliminary data.</text>
</comment>
<evidence type="ECO:0000313" key="6">
    <source>
        <dbReference type="Proteomes" id="UP001319200"/>
    </source>
</evidence>
<dbReference type="EMBL" id="JAHESF010000068">
    <property type="protein sequence ID" value="MBT1701375.1"/>
    <property type="molecule type" value="Genomic_DNA"/>
</dbReference>
<gene>
    <name evidence="5" type="ORF">KK083_31065</name>
</gene>
<dbReference type="InterPro" id="IPR040884">
    <property type="entry name" value="SLATT_1"/>
</dbReference>
<feature type="transmembrane region" description="Helical" evidence="2">
    <location>
        <begin position="34"/>
        <end position="52"/>
    </location>
</feature>
<proteinExistence type="predicted"/>
<protein>
    <submittedName>
        <fullName evidence="5">DUF4231 domain-containing protein</fullName>
    </submittedName>
</protein>
<keyword evidence="2" id="KW-0812">Transmembrane</keyword>
<dbReference type="Pfam" id="PF18181">
    <property type="entry name" value="SLATT_1"/>
    <property type="match status" value="1"/>
</dbReference>
<dbReference type="Pfam" id="PF18184">
    <property type="entry name" value="SLATT_3"/>
    <property type="match status" value="1"/>
</dbReference>
<keyword evidence="6" id="KW-1185">Reference proteome</keyword>
<feature type="compositionally biased region" description="Basic and acidic residues" evidence="1">
    <location>
        <begin position="293"/>
        <end position="308"/>
    </location>
</feature>
<evidence type="ECO:0000259" key="4">
    <source>
        <dbReference type="Pfam" id="PF18184"/>
    </source>
</evidence>
<keyword evidence="2" id="KW-0472">Membrane</keyword>
<evidence type="ECO:0000313" key="5">
    <source>
        <dbReference type="EMBL" id="MBT1701375.1"/>
    </source>
</evidence>
<sequence>MKRSAGPDATLHFIWSQYRSWADTAVHLKKEISLWRFAALVLTITGALAAILSQEFPGPYGKLAGWISAAAVGIAGYAGSKILSGGKEKKWIQARAAAQQCKSHAYRYLLKVSPYGNPEDDVLIFKTAEDLIRSLSSIPQLLPSKDQELKGVPSEEYSFDDYLRDRIKSQAYDYYSPKAAQYAKWLRYATWAGVGLSVTGFVLGSLGASGQYAHLSVWVAFISTATASITSFVAASRYQYLSMSYQVMANQLMVLWSKGSRIQKHDLEKQRQFISNCEEILAAEGEGWVTEMTRREQTEAPEPEEKAVSHSGTVL</sequence>
<dbReference type="Proteomes" id="UP001319200">
    <property type="component" value="Unassembled WGS sequence"/>
</dbReference>